<dbReference type="Proteomes" id="UP000626148">
    <property type="component" value="Unassembled WGS sequence"/>
</dbReference>
<feature type="domain" description="T-SNARE coiled-coil homology" evidence="8">
    <location>
        <begin position="500"/>
        <end position="562"/>
    </location>
</feature>
<gene>
    <name evidence="10" type="ORF">GCM10007392_43270</name>
</gene>
<dbReference type="PANTHER" id="PTHR32089">
    <property type="entry name" value="METHYL-ACCEPTING CHEMOTAXIS PROTEIN MCPB"/>
    <property type="match status" value="1"/>
</dbReference>
<dbReference type="Pfam" id="PF00672">
    <property type="entry name" value="HAMP"/>
    <property type="match status" value="1"/>
</dbReference>
<evidence type="ECO:0000256" key="4">
    <source>
        <dbReference type="ARBA" id="ARBA00029447"/>
    </source>
</evidence>
<feature type="domain" description="Methyl-accepting transducer" evidence="7">
    <location>
        <begin position="313"/>
        <end position="549"/>
    </location>
</feature>
<dbReference type="InterPro" id="IPR004089">
    <property type="entry name" value="MCPsignal_dom"/>
</dbReference>
<name>A0A918KRV8_9GAMM</name>
<dbReference type="FunFam" id="1.10.287.950:FF:000001">
    <property type="entry name" value="Methyl-accepting chemotaxis sensory transducer"/>
    <property type="match status" value="1"/>
</dbReference>
<evidence type="ECO:0000259" key="8">
    <source>
        <dbReference type="PROSITE" id="PS50192"/>
    </source>
</evidence>
<evidence type="ECO:0000256" key="3">
    <source>
        <dbReference type="ARBA" id="ARBA00023224"/>
    </source>
</evidence>
<keyword evidence="3 5" id="KW-0807">Transducer</keyword>
<keyword evidence="6" id="KW-0472">Membrane</keyword>
<evidence type="ECO:0000259" key="9">
    <source>
        <dbReference type="PROSITE" id="PS50885"/>
    </source>
</evidence>
<dbReference type="SMART" id="SM00283">
    <property type="entry name" value="MA"/>
    <property type="match status" value="1"/>
</dbReference>
<dbReference type="CDD" id="cd11386">
    <property type="entry name" value="MCP_signal"/>
    <property type="match status" value="1"/>
</dbReference>
<evidence type="ECO:0000313" key="11">
    <source>
        <dbReference type="Proteomes" id="UP000626148"/>
    </source>
</evidence>
<keyword evidence="2" id="KW-1003">Cell membrane</keyword>
<dbReference type="InterPro" id="IPR003660">
    <property type="entry name" value="HAMP_dom"/>
</dbReference>
<keyword evidence="11" id="KW-1185">Reference proteome</keyword>
<protein>
    <recommendedName>
        <fullName evidence="12">Methyl-accepting chemotaxis protein</fullName>
    </recommendedName>
</protein>
<dbReference type="GO" id="GO:0005886">
    <property type="term" value="C:plasma membrane"/>
    <property type="evidence" value="ECO:0007669"/>
    <property type="project" value="UniProtKB-SubCell"/>
</dbReference>
<dbReference type="SUPFAM" id="SSF58104">
    <property type="entry name" value="Methyl-accepting chemotaxis protein (MCP) signaling domain"/>
    <property type="match status" value="1"/>
</dbReference>
<organism evidence="10 11">
    <name type="scientific">Saccharospirillum salsuginis</name>
    <dbReference type="NCBI Taxonomy" id="418750"/>
    <lineage>
        <taxon>Bacteria</taxon>
        <taxon>Pseudomonadati</taxon>
        <taxon>Pseudomonadota</taxon>
        <taxon>Gammaproteobacteria</taxon>
        <taxon>Oceanospirillales</taxon>
        <taxon>Saccharospirillaceae</taxon>
        <taxon>Saccharospirillum</taxon>
    </lineage>
</organism>
<dbReference type="PROSITE" id="PS50885">
    <property type="entry name" value="HAMP"/>
    <property type="match status" value="1"/>
</dbReference>
<feature type="transmembrane region" description="Helical" evidence="6">
    <location>
        <begin position="234"/>
        <end position="258"/>
    </location>
</feature>
<dbReference type="Pfam" id="PF00015">
    <property type="entry name" value="MCPsignal"/>
    <property type="match status" value="1"/>
</dbReference>
<evidence type="ECO:0000259" key="7">
    <source>
        <dbReference type="PROSITE" id="PS50111"/>
    </source>
</evidence>
<comment type="subcellular location">
    <subcellularLocation>
        <location evidence="1">Cell inner membrane</location>
        <topology evidence="1">Multi-pass membrane protein</topology>
    </subcellularLocation>
</comment>
<comment type="caution">
    <text evidence="10">The sequence shown here is derived from an EMBL/GenBank/DDBJ whole genome shotgun (WGS) entry which is preliminary data.</text>
</comment>
<dbReference type="Gene3D" id="1.10.287.950">
    <property type="entry name" value="Methyl-accepting chemotaxis protein"/>
    <property type="match status" value="1"/>
</dbReference>
<keyword evidence="2" id="KW-0997">Cell inner membrane</keyword>
<evidence type="ECO:0000256" key="2">
    <source>
        <dbReference type="ARBA" id="ARBA00022519"/>
    </source>
</evidence>
<accession>A0A918KRV8</accession>
<dbReference type="AlphaFoldDB" id="A0A918KRV8"/>
<dbReference type="CDD" id="cd06225">
    <property type="entry name" value="HAMP"/>
    <property type="match status" value="1"/>
</dbReference>
<reference evidence="10" key="2">
    <citation type="submission" date="2020-09" db="EMBL/GenBank/DDBJ databases">
        <authorList>
            <person name="Sun Q."/>
            <person name="Kim S."/>
        </authorList>
    </citation>
    <scope>NUCLEOTIDE SEQUENCE</scope>
    <source>
        <strain evidence="10">KCTC 22169</strain>
    </source>
</reference>
<dbReference type="PROSITE" id="PS50111">
    <property type="entry name" value="CHEMOTAXIS_TRANSDUC_2"/>
    <property type="match status" value="1"/>
</dbReference>
<dbReference type="GO" id="GO:0006935">
    <property type="term" value="P:chemotaxis"/>
    <property type="evidence" value="ECO:0007669"/>
    <property type="project" value="UniProtKB-ARBA"/>
</dbReference>
<dbReference type="PROSITE" id="PS50192">
    <property type="entry name" value="T_SNARE"/>
    <property type="match status" value="1"/>
</dbReference>
<reference evidence="10" key="1">
    <citation type="journal article" date="2014" name="Int. J. Syst. Evol. Microbiol.">
        <title>Complete genome sequence of Corynebacterium casei LMG S-19264T (=DSM 44701T), isolated from a smear-ripened cheese.</title>
        <authorList>
            <consortium name="US DOE Joint Genome Institute (JGI-PGF)"/>
            <person name="Walter F."/>
            <person name="Albersmeier A."/>
            <person name="Kalinowski J."/>
            <person name="Ruckert C."/>
        </authorList>
    </citation>
    <scope>NUCLEOTIDE SEQUENCE</scope>
    <source>
        <strain evidence="10">KCTC 22169</strain>
    </source>
</reference>
<dbReference type="PANTHER" id="PTHR32089:SF112">
    <property type="entry name" value="LYSOZYME-LIKE PROTEIN-RELATED"/>
    <property type="match status" value="1"/>
</dbReference>
<keyword evidence="6" id="KW-1133">Transmembrane helix</keyword>
<evidence type="ECO:0008006" key="12">
    <source>
        <dbReference type="Google" id="ProtNLM"/>
    </source>
</evidence>
<dbReference type="RefSeq" id="WP_189612714.1">
    <property type="nucleotide sequence ID" value="NZ_BMXR01000014.1"/>
</dbReference>
<proteinExistence type="inferred from homology"/>
<evidence type="ECO:0000256" key="1">
    <source>
        <dbReference type="ARBA" id="ARBA00004429"/>
    </source>
</evidence>
<dbReference type="SMART" id="SM00304">
    <property type="entry name" value="HAMP"/>
    <property type="match status" value="1"/>
</dbReference>
<evidence type="ECO:0000313" key="10">
    <source>
        <dbReference type="EMBL" id="GGX71140.1"/>
    </source>
</evidence>
<keyword evidence="6" id="KW-0812">Transmembrane</keyword>
<sequence length="585" mass="63251">MARSQSRFAALRRGFSIKTRTIALLAAFALLVVVANSVVIRQIAGVNDRVDQQAGLIDRQLELARSQQARIEGQKSLVDRVRLINQAINRVGEMQYWYFQGALTLLIDSIESGRVAHEGFLELVGQLEQQDPGNQAIYDEIREHSEMFTTFAERMFTFYETNSVAMGKSMGDGVREEAVAMESLLGELRDQYTDEQADSLAQVTEAAREVAREGQSIAEGGEAISAAVVGTQRFAVGVAVFAILIGGVMGLVFLRGLLGPIRYVSRKIQSVEANNNLAERVDYRRSDELGQIGQAFDSMLAKFQSMVTQLNDSADAVYQVASQAKAGSEDFTAGVRAQQQETEQVATATNEMSTSAAHIKDTTDQAAGLAGEASQTADRGLEEMRRSVSGIDALNERIAKTADGVAQLAEETQSIGSIVDVIRGISEQTNLLALNAAIEAARAGEQGRGFAVVADEVRSLAQRTQESTEQINGMIERLQQGARTAVGDIEHSQTSGESSVQSIQQASETLTAINQLVAQMTDLNRQIAQASGEQSQVADEIDHSISRISTQVTDLASNASHRQEAAVRLADISEEVRSLVGRFSV</sequence>
<evidence type="ECO:0000256" key="5">
    <source>
        <dbReference type="PROSITE-ProRule" id="PRU00284"/>
    </source>
</evidence>
<dbReference type="InterPro" id="IPR000727">
    <property type="entry name" value="T_SNARE_dom"/>
</dbReference>
<dbReference type="EMBL" id="BMXR01000014">
    <property type="protein sequence ID" value="GGX71140.1"/>
    <property type="molecule type" value="Genomic_DNA"/>
</dbReference>
<dbReference type="GO" id="GO:0007165">
    <property type="term" value="P:signal transduction"/>
    <property type="evidence" value="ECO:0007669"/>
    <property type="project" value="UniProtKB-KW"/>
</dbReference>
<feature type="domain" description="HAMP" evidence="9">
    <location>
        <begin position="255"/>
        <end position="308"/>
    </location>
</feature>
<comment type="similarity">
    <text evidence="4">Belongs to the methyl-accepting chemotaxis (MCP) protein family.</text>
</comment>
<evidence type="ECO:0000256" key="6">
    <source>
        <dbReference type="SAM" id="Phobius"/>
    </source>
</evidence>